<dbReference type="InterPro" id="IPR029044">
    <property type="entry name" value="Nucleotide-diphossugar_trans"/>
</dbReference>
<dbReference type="EMBL" id="QGGO01000015">
    <property type="protein sequence ID" value="PWK24425.1"/>
    <property type="molecule type" value="Genomic_DNA"/>
</dbReference>
<comment type="similarity">
    <text evidence="1">Belongs to the glycosyltransferase 2 family.</text>
</comment>
<keyword evidence="2" id="KW-0328">Glycosyltransferase</keyword>
<evidence type="ECO:0000313" key="6">
    <source>
        <dbReference type="Proteomes" id="UP000245489"/>
    </source>
</evidence>
<dbReference type="Pfam" id="PF00535">
    <property type="entry name" value="Glycos_transf_2"/>
    <property type="match status" value="1"/>
</dbReference>
<name>A0A316E2W7_9BACT</name>
<accession>A0A316E2W7</accession>
<dbReference type="PANTHER" id="PTHR43179">
    <property type="entry name" value="RHAMNOSYLTRANSFERASE WBBL"/>
    <property type="match status" value="1"/>
</dbReference>
<comment type="caution">
    <text evidence="5">The sequence shown here is derived from an EMBL/GenBank/DDBJ whole genome shotgun (WGS) entry which is preliminary data.</text>
</comment>
<reference evidence="5 6" key="1">
    <citation type="submission" date="2018-05" db="EMBL/GenBank/DDBJ databases">
        <title>Genomic Encyclopedia of Archaeal and Bacterial Type Strains, Phase II (KMG-II): from individual species to whole genera.</title>
        <authorList>
            <person name="Goeker M."/>
        </authorList>
    </citation>
    <scope>NUCLEOTIDE SEQUENCE [LARGE SCALE GENOMIC DNA]</scope>
    <source>
        <strain evidence="5 6">DSM 22214</strain>
    </source>
</reference>
<evidence type="ECO:0000313" key="5">
    <source>
        <dbReference type="EMBL" id="PWK24425.1"/>
    </source>
</evidence>
<dbReference type="RefSeq" id="WP_109743654.1">
    <property type="nucleotide sequence ID" value="NZ_QGGO01000015.1"/>
</dbReference>
<evidence type="ECO:0000256" key="2">
    <source>
        <dbReference type="ARBA" id="ARBA00022676"/>
    </source>
</evidence>
<proteinExistence type="inferred from homology"/>
<evidence type="ECO:0000256" key="1">
    <source>
        <dbReference type="ARBA" id="ARBA00006739"/>
    </source>
</evidence>
<keyword evidence="3" id="KW-0808">Transferase</keyword>
<protein>
    <recommendedName>
        <fullName evidence="4">Glycosyltransferase 2-like domain-containing protein</fullName>
    </recommendedName>
</protein>
<sequence length="335" mass="38521">MNHTAVVILNYNGQKYLSDFLPSVISNSSGAAIYVADNASKDDSIAILESQFPQVKIIKLNQNFGFAQGYNEALEHIKGQYKYYVLLNSDVEVPPNWIEPVLQLMKSNSNIAACQPKIKAYHEKTHFEYAGAAGGYIDRLGYPFCRGRVFLSLEEDLEQYNDNVEVFWATGACMFVRADVFHELDGFDGDFFAHMEEIDLCWRMKHAGYQIYTCGQSEVFHVGGGTLHKTNPHKTFLNFRNGLAMLYKNHPDKGLFKTILTRLILDGVAGVKFLLFDTWEDCWAVARAHFNFYANFGSWYKKRQKIKKRDNLGQIFAHNIVWQHFIKGKERFDEM</sequence>
<dbReference type="InterPro" id="IPR001173">
    <property type="entry name" value="Glyco_trans_2-like"/>
</dbReference>
<keyword evidence="6" id="KW-1185">Reference proteome</keyword>
<dbReference type="SUPFAM" id="SSF53448">
    <property type="entry name" value="Nucleotide-diphospho-sugar transferases"/>
    <property type="match status" value="1"/>
</dbReference>
<dbReference type="AlphaFoldDB" id="A0A316E2W7"/>
<dbReference type="PANTHER" id="PTHR43179:SF12">
    <property type="entry name" value="GALACTOFURANOSYLTRANSFERASE GLFT2"/>
    <property type="match status" value="1"/>
</dbReference>
<dbReference type="GO" id="GO:0016757">
    <property type="term" value="F:glycosyltransferase activity"/>
    <property type="evidence" value="ECO:0007669"/>
    <property type="project" value="UniProtKB-KW"/>
</dbReference>
<dbReference type="Gene3D" id="3.90.550.10">
    <property type="entry name" value="Spore Coat Polysaccharide Biosynthesis Protein SpsA, Chain A"/>
    <property type="match status" value="1"/>
</dbReference>
<evidence type="ECO:0000259" key="4">
    <source>
        <dbReference type="Pfam" id="PF00535"/>
    </source>
</evidence>
<dbReference type="CDD" id="cd04186">
    <property type="entry name" value="GT_2_like_c"/>
    <property type="match status" value="1"/>
</dbReference>
<organism evidence="5 6">
    <name type="scientific">Arcicella aurantiaca</name>
    <dbReference type="NCBI Taxonomy" id="591202"/>
    <lineage>
        <taxon>Bacteria</taxon>
        <taxon>Pseudomonadati</taxon>
        <taxon>Bacteroidota</taxon>
        <taxon>Cytophagia</taxon>
        <taxon>Cytophagales</taxon>
        <taxon>Flectobacillaceae</taxon>
        <taxon>Arcicella</taxon>
    </lineage>
</organism>
<dbReference type="Proteomes" id="UP000245489">
    <property type="component" value="Unassembled WGS sequence"/>
</dbReference>
<dbReference type="OrthoDB" id="9771846at2"/>
<feature type="domain" description="Glycosyltransferase 2-like" evidence="4">
    <location>
        <begin position="6"/>
        <end position="183"/>
    </location>
</feature>
<evidence type="ECO:0000256" key="3">
    <source>
        <dbReference type="ARBA" id="ARBA00022679"/>
    </source>
</evidence>
<gene>
    <name evidence="5" type="ORF">LV89_02938</name>
</gene>